<organism evidence="1">
    <name type="scientific">bioreactor metagenome</name>
    <dbReference type="NCBI Taxonomy" id="1076179"/>
    <lineage>
        <taxon>unclassified sequences</taxon>
        <taxon>metagenomes</taxon>
        <taxon>ecological metagenomes</taxon>
    </lineage>
</organism>
<dbReference type="AlphaFoldDB" id="A0A645F8I6"/>
<evidence type="ECO:0000313" key="1">
    <source>
        <dbReference type="EMBL" id="MPN08914.1"/>
    </source>
</evidence>
<protein>
    <submittedName>
        <fullName evidence="1">Uncharacterized protein</fullName>
    </submittedName>
</protein>
<accession>A0A645F8I6</accession>
<proteinExistence type="predicted"/>
<comment type="caution">
    <text evidence="1">The sequence shown here is derived from an EMBL/GenBank/DDBJ whole genome shotgun (WGS) entry which is preliminary data.</text>
</comment>
<dbReference type="EMBL" id="VSSQ01055013">
    <property type="protein sequence ID" value="MPN08914.1"/>
    <property type="molecule type" value="Genomic_DNA"/>
</dbReference>
<sequence length="83" mass="9767">MREKLAATLPKVSAYFNSNAFMGIEQELEHYHRNVKKHYDQFEKAQHTWSNVLDYLCSIREQTEFLPDSAPLKGELFEQFTGI</sequence>
<reference evidence="1" key="1">
    <citation type="submission" date="2019-08" db="EMBL/GenBank/DDBJ databases">
        <authorList>
            <person name="Kucharzyk K."/>
            <person name="Murdoch R.W."/>
            <person name="Higgins S."/>
            <person name="Loffler F."/>
        </authorList>
    </citation>
    <scope>NUCLEOTIDE SEQUENCE</scope>
</reference>
<name>A0A645F8I6_9ZZZZ</name>
<gene>
    <name evidence="1" type="ORF">SDC9_156202</name>
</gene>